<evidence type="ECO:0000259" key="1">
    <source>
        <dbReference type="Pfam" id="PF13860"/>
    </source>
</evidence>
<protein>
    <submittedName>
        <fullName evidence="2">T9SS type A sorting domain-containing protein</fullName>
    </submittedName>
</protein>
<dbReference type="InterPro" id="IPR026444">
    <property type="entry name" value="Secre_tail"/>
</dbReference>
<gene>
    <name evidence="2" type="ORF">ENL21_02170</name>
</gene>
<dbReference type="EMBL" id="DRTD01000158">
    <property type="protein sequence ID" value="HHE54559.1"/>
    <property type="molecule type" value="Genomic_DNA"/>
</dbReference>
<dbReference type="NCBIfam" id="TIGR04183">
    <property type="entry name" value="Por_Secre_tail"/>
    <property type="match status" value="1"/>
</dbReference>
<dbReference type="Proteomes" id="UP000886111">
    <property type="component" value="Unassembled WGS sequence"/>
</dbReference>
<dbReference type="AlphaFoldDB" id="A0A7V5H2E5"/>
<comment type="caution">
    <text evidence="2">The sequence shown here is derived from an EMBL/GenBank/DDBJ whole genome shotgun (WGS) entry which is preliminary data.</text>
</comment>
<proteinExistence type="predicted"/>
<dbReference type="Pfam" id="PF08309">
    <property type="entry name" value="LVIVD"/>
    <property type="match status" value="4"/>
</dbReference>
<feature type="non-terminal residue" evidence="2">
    <location>
        <position position="1"/>
    </location>
</feature>
<organism evidence="2">
    <name type="scientific">Caldithrix abyssi</name>
    <dbReference type="NCBI Taxonomy" id="187145"/>
    <lineage>
        <taxon>Bacteria</taxon>
        <taxon>Pseudomonadati</taxon>
        <taxon>Calditrichota</taxon>
        <taxon>Calditrichia</taxon>
        <taxon>Calditrichales</taxon>
        <taxon>Calditrichaceae</taxon>
        <taxon>Caldithrix</taxon>
    </lineage>
</organism>
<reference evidence="2" key="1">
    <citation type="journal article" date="2020" name="mSystems">
        <title>Genome- and Community-Level Interaction Insights into Carbon Utilization and Element Cycling Functions of Hydrothermarchaeota in Hydrothermal Sediment.</title>
        <authorList>
            <person name="Zhou Z."/>
            <person name="Liu Y."/>
            <person name="Xu W."/>
            <person name="Pan J."/>
            <person name="Luo Z.H."/>
            <person name="Li M."/>
        </authorList>
    </citation>
    <scope>NUCLEOTIDE SEQUENCE [LARGE SCALE GENOMIC DNA]</scope>
    <source>
        <strain evidence="2">HyVt-76</strain>
    </source>
</reference>
<dbReference type="SUPFAM" id="SSF101908">
    <property type="entry name" value="Putative isomerase YbhE"/>
    <property type="match status" value="1"/>
</dbReference>
<dbReference type="Pfam" id="PF13860">
    <property type="entry name" value="FlgD_ig"/>
    <property type="match status" value="1"/>
</dbReference>
<dbReference type="InterPro" id="IPR025965">
    <property type="entry name" value="FlgD/Vpr_Ig-like"/>
</dbReference>
<evidence type="ECO:0000313" key="2">
    <source>
        <dbReference type="EMBL" id="HHE54559.1"/>
    </source>
</evidence>
<name>A0A7V5H2E5_CALAY</name>
<accession>A0A7V5H2E5</accession>
<dbReference type="Gene3D" id="2.60.40.4070">
    <property type="match status" value="1"/>
</dbReference>
<sequence>LKTSDKAERLFKKGHLIYLADYNGGLRIIDVSQPQTPQEVGVYEPDDVILDVFVADHYAYLASQSHGLLIVDVSDANNPILLNSTSYKDYISMSVFVQDTLAFIAASDYGLMIFNIKDKINPVKISEFSTDQYTEDVFVEGSYAYLADTYNGLRILDISDPANPNEVAYYNSLGIARQVFISGKNAYLADDWDGFYIIRNDLLLGLQNAPTVPVRFALYQNFPNPFNPWTTIRFELSEHSAVRLEIWNSQGQKIKTLVNGTLTPGLHQITWNGTDSNGNPVSSGNYIYRLKTKDHTLQKKMILLK</sequence>
<feature type="domain" description="FlgD/Vpr Ig-like" evidence="1">
    <location>
        <begin position="232"/>
        <end position="292"/>
    </location>
</feature>
<dbReference type="InterPro" id="IPR013211">
    <property type="entry name" value="LVIVD"/>
</dbReference>